<feature type="compositionally biased region" description="Polar residues" evidence="1">
    <location>
        <begin position="498"/>
        <end position="512"/>
    </location>
</feature>
<reference evidence="3 4" key="1">
    <citation type="submission" date="2017-04" db="EMBL/GenBank/DDBJ databases">
        <title>Draft genome sequence of Marssonina coronaria NL1: causal agent of apple blotch.</title>
        <authorList>
            <person name="Cheng Q."/>
        </authorList>
    </citation>
    <scope>NUCLEOTIDE SEQUENCE [LARGE SCALE GENOMIC DNA]</scope>
    <source>
        <strain evidence="3 4">NL1</strain>
    </source>
</reference>
<keyword evidence="2" id="KW-0812">Transmembrane</keyword>
<sequence length="656" mass="68628">MATNANLPAGFFITTIGTQRCTAVPRALTTVTGDSATAAAAAPAQPPTTASSEAALASIPAAVPAQVVPTSVASPVVQPGTPDTILSLTTSKIPPAAAPSTSAATVPASIVAPSVLASTAIATPISSDATAPTVVPASLPGATSPTASSSPQATVSPSEMVYPPTVATLYDDNGVVLTTLSQTSSSPTLLSASTPKPKESSASSGISQDEVSAGPVVGGVLGAMGLLASIAFFFWFLKKRKRSRDSLLSYLNSGRLSPYDDADAVSMGRENNWWAKLGHSTDRARNIGSDVRAGLSAAAASLRSMVLGDRSYSPSVNLNRGNSQFRHGPIPQHSRNNSDLSVHAHTGLREKASEWQERLGEIVTLAWRPKSEPADHFSAPRGMSEKQAEKHSPILPQLLGLADWEMQAVAEQRRASRAGQSNPPPHQVGSLGLSSSNDDPLADPKSSTTIPAAKDNTSTNPFADPAPNINHSADPISRPNPTTQRTNTYIADVRRSRGQSIDATTTVNNATSIGRAHSRAGHARYPSSPAPSRDSYRDTVPAPLFANANARKGRGLPDPFDLERPDLWKPRELSASNLYSTPRNSRSSAYSQKQAHISGVSTRAWKYSDKGPALRVWGDSGQDLGPASRSSSLMASPSSRGGSFDLRYSFPDGWAI</sequence>
<gene>
    <name evidence="3" type="ORF">B2J93_3761</name>
</gene>
<keyword evidence="2" id="KW-0472">Membrane</keyword>
<accession>A0A218YTN7</accession>
<feature type="compositionally biased region" description="Polar residues" evidence="1">
    <location>
        <begin position="479"/>
        <end position="489"/>
    </location>
</feature>
<protein>
    <submittedName>
        <fullName evidence="3">Uncharacterized protein</fullName>
    </submittedName>
</protein>
<evidence type="ECO:0000313" key="4">
    <source>
        <dbReference type="Proteomes" id="UP000242519"/>
    </source>
</evidence>
<feature type="compositionally biased region" description="Low complexity" evidence="1">
    <location>
        <begin position="626"/>
        <end position="643"/>
    </location>
</feature>
<organism evidence="3 4">
    <name type="scientific">Diplocarpon coronariae</name>
    <dbReference type="NCBI Taxonomy" id="2795749"/>
    <lineage>
        <taxon>Eukaryota</taxon>
        <taxon>Fungi</taxon>
        <taxon>Dikarya</taxon>
        <taxon>Ascomycota</taxon>
        <taxon>Pezizomycotina</taxon>
        <taxon>Leotiomycetes</taxon>
        <taxon>Helotiales</taxon>
        <taxon>Drepanopezizaceae</taxon>
        <taxon>Diplocarpon</taxon>
    </lineage>
</organism>
<feature type="region of interest" description="Disordered" evidence="1">
    <location>
        <begin position="320"/>
        <end position="339"/>
    </location>
</feature>
<evidence type="ECO:0000256" key="2">
    <source>
        <dbReference type="SAM" id="Phobius"/>
    </source>
</evidence>
<feature type="transmembrane region" description="Helical" evidence="2">
    <location>
        <begin position="216"/>
        <end position="237"/>
    </location>
</feature>
<keyword evidence="4" id="KW-1185">Reference proteome</keyword>
<feature type="region of interest" description="Disordered" evidence="1">
    <location>
        <begin position="617"/>
        <end position="644"/>
    </location>
</feature>
<proteinExistence type="predicted"/>
<keyword evidence="2" id="KW-1133">Transmembrane helix</keyword>
<dbReference type="AlphaFoldDB" id="A0A218YTN7"/>
<dbReference type="OrthoDB" id="5240840at2759"/>
<dbReference type="STRING" id="503106.A0A218YTN7"/>
<evidence type="ECO:0000256" key="1">
    <source>
        <dbReference type="SAM" id="MobiDB-lite"/>
    </source>
</evidence>
<feature type="compositionally biased region" description="Low complexity" evidence="1">
    <location>
        <begin position="185"/>
        <end position="194"/>
    </location>
</feature>
<name>A0A218YTN7_9HELO</name>
<feature type="region of interest" description="Disordered" evidence="1">
    <location>
        <begin position="185"/>
        <end position="211"/>
    </location>
</feature>
<dbReference type="InParanoid" id="A0A218YTN7"/>
<evidence type="ECO:0000313" key="3">
    <source>
        <dbReference type="EMBL" id="OWO97963.1"/>
    </source>
</evidence>
<feature type="compositionally biased region" description="Polar residues" evidence="1">
    <location>
        <begin position="445"/>
        <end position="461"/>
    </location>
</feature>
<dbReference type="EMBL" id="MZNU01000415">
    <property type="protein sequence ID" value="OWO97963.1"/>
    <property type="molecule type" value="Genomic_DNA"/>
</dbReference>
<dbReference type="Proteomes" id="UP000242519">
    <property type="component" value="Unassembled WGS sequence"/>
</dbReference>
<comment type="caution">
    <text evidence="3">The sequence shown here is derived from an EMBL/GenBank/DDBJ whole genome shotgun (WGS) entry which is preliminary data.</text>
</comment>
<feature type="region of interest" description="Disordered" evidence="1">
    <location>
        <begin position="410"/>
        <end position="565"/>
    </location>
</feature>
<feature type="compositionally biased region" description="Polar residues" evidence="1">
    <location>
        <begin position="200"/>
        <end position="210"/>
    </location>
</feature>